<dbReference type="Proteomes" id="UP000887579">
    <property type="component" value="Unplaced"/>
</dbReference>
<accession>A0AC34FZ18</accession>
<sequence>MVITDASALVSYITRFTEECFATLIAVIFIYEAIMKWFKIKDSLEVITYVPPGHEAGDGQCYCVSSGETIDAIHKIAHRRHLEHLIPLGNVTFDYSKIPLSNCKTLLGELRGDSCYV</sequence>
<protein>
    <submittedName>
        <fullName evidence="2">Bicarbonate transporter-like transmembrane domain-containing protein</fullName>
    </submittedName>
</protein>
<reference evidence="2" key="1">
    <citation type="submission" date="2022-11" db="UniProtKB">
        <authorList>
            <consortium name="WormBaseParasite"/>
        </authorList>
    </citation>
    <scope>IDENTIFICATION</scope>
</reference>
<evidence type="ECO:0000313" key="2">
    <source>
        <dbReference type="WBParaSite" id="ES5_v2.g22579.t1"/>
    </source>
</evidence>
<organism evidence="1 2">
    <name type="scientific">Panagrolaimus sp. ES5</name>
    <dbReference type="NCBI Taxonomy" id="591445"/>
    <lineage>
        <taxon>Eukaryota</taxon>
        <taxon>Metazoa</taxon>
        <taxon>Ecdysozoa</taxon>
        <taxon>Nematoda</taxon>
        <taxon>Chromadorea</taxon>
        <taxon>Rhabditida</taxon>
        <taxon>Tylenchina</taxon>
        <taxon>Panagrolaimomorpha</taxon>
        <taxon>Panagrolaimoidea</taxon>
        <taxon>Panagrolaimidae</taxon>
        <taxon>Panagrolaimus</taxon>
    </lineage>
</organism>
<proteinExistence type="predicted"/>
<evidence type="ECO:0000313" key="1">
    <source>
        <dbReference type="Proteomes" id="UP000887579"/>
    </source>
</evidence>
<dbReference type="WBParaSite" id="ES5_v2.g22579.t1">
    <property type="protein sequence ID" value="ES5_v2.g22579.t1"/>
    <property type="gene ID" value="ES5_v2.g22579"/>
</dbReference>
<name>A0AC34FZ18_9BILA</name>